<dbReference type="PANTHER" id="PTHR12608">
    <property type="entry name" value="TRANSMEMBRANE PROTEIN HTP-1 RELATED"/>
    <property type="match status" value="1"/>
</dbReference>
<feature type="transmembrane region" description="Helical" evidence="6">
    <location>
        <begin position="178"/>
        <end position="196"/>
    </location>
</feature>
<accession>A0A7S0BFI4</accession>
<keyword evidence="4 6" id="KW-1133">Transmembrane helix</keyword>
<evidence type="ECO:0000256" key="4">
    <source>
        <dbReference type="ARBA" id="ARBA00022989"/>
    </source>
</evidence>
<evidence type="ECO:0000313" key="7">
    <source>
        <dbReference type="EMBL" id="CAD8391664.1"/>
    </source>
</evidence>
<name>A0A7S0BFI4_9RHOD</name>
<evidence type="ECO:0000256" key="3">
    <source>
        <dbReference type="ARBA" id="ARBA00022692"/>
    </source>
</evidence>
<keyword evidence="3 6" id="KW-0812">Transmembrane</keyword>
<dbReference type="PANTHER" id="PTHR12608:SF1">
    <property type="entry name" value="TRANSMEMBRANE PROTEIN 165"/>
    <property type="match status" value="1"/>
</dbReference>
<evidence type="ECO:0000256" key="2">
    <source>
        <dbReference type="ARBA" id="ARBA00009190"/>
    </source>
</evidence>
<dbReference type="InterPro" id="IPR001727">
    <property type="entry name" value="GDT1-like"/>
</dbReference>
<feature type="transmembrane region" description="Helical" evidence="6">
    <location>
        <begin position="261"/>
        <end position="285"/>
    </location>
</feature>
<feature type="transmembrane region" description="Helical" evidence="6">
    <location>
        <begin position="292"/>
        <end position="310"/>
    </location>
</feature>
<dbReference type="AlphaFoldDB" id="A0A7S0BFI4"/>
<comment type="similarity">
    <text evidence="2 6">Belongs to the GDT1 family.</text>
</comment>
<keyword evidence="5 6" id="KW-0472">Membrane</keyword>
<comment type="subcellular location">
    <subcellularLocation>
        <location evidence="1 6">Membrane</location>
        <topology evidence="1 6">Multi-pass membrane protein</topology>
    </subcellularLocation>
</comment>
<dbReference type="EMBL" id="HBEK01002925">
    <property type="protein sequence ID" value="CAD8391664.1"/>
    <property type="molecule type" value="Transcribed_RNA"/>
</dbReference>
<sequence length="317" mass="33679">MVEPGFVSALGGLKSVHRRTREAQCTRRAAPIRMALAKRDKSNAAQEVVQPQRPKVRETLRNLVVVLSRIAKRSASFRTKHGASVKLAKLGLTMPILLAMASSPAAVTVAAGPWRSFTSAFGVVLLSQFGDKSMFATALMAMRYNPLLVFVGAVAALTMMTAIACFLGQVGQFLDPKVTWAMSIILFAFFGIQMLLQSRELPDKPGIGGEVQDAKDLVVGVTADGSGPIMAKTSSLIFVAEWLDRSMIATMALAASGNTAVVFVGASAANVVCSIVAVLGAAFVSTRISERTVAIIAGVLFEIFAVYTFFEPSLESD</sequence>
<dbReference type="GO" id="GO:0046873">
    <property type="term" value="F:metal ion transmembrane transporter activity"/>
    <property type="evidence" value="ECO:0007669"/>
    <property type="project" value="InterPro"/>
</dbReference>
<evidence type="ECO:0000256" key="6">
    <source>
        <dbReference type="RuleBase" id="RU365102"/>
    </source>
</evidence>
<dbReference type="GO" id="GO:0016020">
    <property type="term" value="C:membrane"/>
    <property type="evidence" value="ECO:0007669"/>
    <property type="project" value="UniProtKB-SubCell"/>
</dbReference>
<evidence type="ECO:0000256" key="1">
    <source>
        <dbReference type="ARBA" id="ARBA00004141"/>
    </source>
</evidence>
<reference evidence="7" key="1">
    <citation type="submission" date="2021-01" db="EMBL/GenBank/DDBJ databases">
        <authorList>
            <person name="Corre E."/>
            <person name="Pelletier E."/>
            <person name="Niang G."/>
            <person name="Scheremetjew M."/>
            <person name="Finn R."/>
            <person name="Kale V."/>
            <person name="Holt S."/>
            <person name="Cochrane G."/>
            <person name="Meng A."/>
            <person name="Brown T."/>
            <person name="Cohen L."/>
        </authorList>
    </citation>
    <scope>NUCLEOTIDE SEQUENCE</scope>
    <source>
        <strain evidence="7">UTEX LB 2760</strain>
    </source>
</reference>
<evidence type="ECO:0000256" key="5">
    <source>
        <dbReference type="ARBA" id="ARBA00023136"/>
    </source>
</evidence>
<feature type="transmembrane region" description="Helical" evidence="6">
    <location>
        <begin position="147"/>
        <end position="172"/>
    </location>
</feature>
<protein>
    <recommendedName>
        <fullName evidence="6">GDT1 family protein</fullName>
    </recommendedName>
</protein>
<gene>
    <name evidence="7" type="ORF">RMAR0315_LOCUS1639</name>
</gene>
<comment type="caution">
    <text evidence="6">Lacks conserved residue(s) required for the propagation of feature annotation.</text>
</comment>
<proteinExistence type="inferred from homology"/>
<organism evidence="7">
    <name type="scientific">Rhodosorus marinus</name>
    <dbReference type="NCBI Taxonomy" id="101924"/>
    <lineage>
        <taxon>Eukaryota</taxon>
        <taxon>Rhodophyta</taxon>
        <taxon>Stylonematophyceae</taxon>
        <taxon>Stylonematales</taxon>
        <taxon>Stylonemataceae</taxon>
        <taxon>Rhodosorus</taxon>
    </lineage>
</organism>
<dbReference type="Pfam" id="PF01169">
    <property type="entry name" value="GDT1"/>
    <property type="match status" value="2"/>
</dbReference>